<dbReference type="Proteomes" id="UP001295444">
    <property type="component" value="Chromosome 03"/>
</dbReference>
<feature type="non-terminal residue" evidence="1">
    <location>
        <position position="1"/>
    </location>
</feature>
<protein>
    <submittedName>
        <fullName evidence="1">Uncharacterized protein</fullName>
    </submittedName>
</protein>
<proteinExistence type="predicted"/>
<sequence length="84" mass="9970">SNYERGSVEKEDTCHFKNNKMNEVPHYAPLNRRPRAKRDYSIKQEMEQQRLAEQRATYIYSKLHSARPTAIRGTQLVNISKFED</sequence>
<gene>
    <name evidence="1" type="ORF">PECUL_23A039121</name>
</gene>
<organism evidence="1 2">
    <name type="scientific">Pelobates cultripes</name>
    <name type="common">Western spadefoot toad</name>
    <dbReference type="NCBI Taxonomy" id="61616"/>
    <lineage>
        <taxon>Eukaryota</taxon>
        <taxon>Metazoa</taxon>
        <taxon>Chordata</taxon>
        <taxon>Craniata</taxon>
        <taxon>Vertebrata</taxon>
        <taxon>Euteleostomi</taxon>
        <taxon>Amphibia</taxon>
        <taxon>Batrachia</taxon>
        <taxon>Anura</taxon>
        <taxon>Pelobatoidea</taxon>
        <taxon>Pelobatidae</taxon>
        <taxon>Pelobates</taxon>
    </lineage>
</organism>
<reference evidence="1" key="1">
    <citation type="submission" date="2022-03" db="EMBL/GenBank/DDBJ databases">
        <authorList>
            <person name="Alioto T."/>
            <person name="Alioto T."/>
            <person name="Gomez Garrido J."/>
        </authorList>
    </citation>
    <scope>NUCLEOTIDE SEQUENCE</scope>
</reference>
<name>A0AAD1RTH7_PELCU</name>
<evidence type="ECO:0000313" key="1">
    <source>
        <dbReference type="EMBL" id="CAH2277555.1"/>
    </source>
</evidence>
<keyword evidence="2" id="KW-1185">Reference proteome</keyword>
<dbReference type="AlphaFoldDB" id="A0AAD1RTH7"/>
<feature type="non-terminal residue" evidence="1">
    <location>
        <position position="84"/>
    </location>
</feature>
<dbReference type="EMBL" id="OW240914">
    <property type="protein sequence ID" value="CAH2277555.1"/>
    <property type="molecule type" value="Genomic_DNA"/>
</dbReference>
<accession>A0AAD1RTH7</accession>
<evidence type="ECO:0000313" key="2">
    <source>
        <dbReference type="Proteomes" id="UP001295444"/>
    </source>
</evidence>